<keyword evidence="1" id="KW-0812">Transmembrane</keyword>
<gene>
    <name evidence="2" type="ORF">NWF35_05535</name>
</gene>
<dbReference type="Proteomes" id="UP001174196">
    <property type="component" value="Unassembled WGS sequence"/>
</dbReference>
<dbReference type="EMBL" id="JANRHH010000026">
    <property type="protein sequence ID" value="MDN4593370.1"/>
    <property type="molecule type" value="Genomic_DNA"/>
</dbReference>
<keyword evidence="3" id="KW-1185">Reference proteome</keyword>
<organism evidence="2 3">
    <name type="scientific">Polycladomyces subterraneus</name>
    <dbReference type="NCBI Taxonomy" id="1016997"/>
    <lineage>
        <taxon>Bacteria</taxon>
        <taxon>Bacillati</taxon>
        <taxon>Bacillota</taxon>
        <taxon>Bacilli</taxon>
        <taxon>Bacillales</taxon>
        <taxon>Thermoactinomycetaceae</taxon>
        <taxon>Polycladomyces</taxon>
    </lineage>
</organism>
<sequence>MTLDFVWIVIGIDLSVVWLATQLGAGMTPSDVVLRLLAVLGSLIPLAYLPAMRCGFMSGWQDRSRDPSLSR</sequence>
<keyword evidence="1" id="KW-0472">Membrane</keyword>
<evidence type="ECO:0000313" key="3">
    <source>
        <dbReference type="Proteomes" id="UP001174196"/>
    </source>
</evidence>
<evidence type="ECO:0000256" key="1">
    <source>
        <dbReference type="SAM" id="Phobius"/>
    </source>
</evidence>
<feature type="transmembrane region" description="Helical" evidence="1">
    <location>
        <begin position="6"/>
        <end position="25"/>
    </location>
</feature>
<feature type="transmembrane region" description="Helical" evidence="1">
    <location>
        <begin position="32"/>
        <end position="51"/>
    </location>
</feature>
<proteinExistence type="predicted"/>
<keyword evidence="1" id="KW-1133">Transmembrane helix</keyword>
<dbReference type="RefSeq" id="WP_301238093.1">
    <property type="nucleotide sequence ID" value="NZ_JANRHH010000026.1"/>
</dbReference>
<evidence type="ECO:0000313" key="2">
    <source>
        <dbReference type="EMBL" id="MDN4593370.1"/>
    </source>
</evidence>
<accession>A0ABT8IKQ3</accession>
<comment type="caution">
    <text evidence="2">The sequence shown here is derived from an EMBL/GenBank/DDBJ whole genome shotgun (WGS) entry which is preliminary data.</text>
</comment>
<protein>
    <submittedName>
        <fullName evidence="2">Uncharacterized protein</fullName>
    </submittedName>
</protein>
<name>A0ABT8IKQ3_9BACL</name>
<reference evidence="2" key="1">
    <citation type="submission" date="2022-08" db="EMBL/GenBank/DDBJ databases">
        <title>Polycladomyces zharkentsis sp. nov., a novel thermophilic CMC and starch-degrading bacterium isolated from a geothermal spring in Kazakhstan.</title>
        <authorList>
            <person name="Mashzhan A."/>
            <person name="Kistaubaeva A."/>
            <person name="Javier-Lopez R."/>
            <person name="Birkeland N.-K."/>
        </authorList>
    </citation>
    <scope>NUCLEOTIDE SEQUENCE</scope>
    <source>
        <strain evidence="2">KSR 13</strain>
    </source>
</reference>